<protein>
    <submittedName>
        <fullName evidence="2">Quercetin dioxygenase-like cupin family protein</fullName>
    </submittedName>
</protein>
<dbReference type="RefSeq" id="WP_184024959.1">
    <property type="nucleotide sequence ID" value="NZ_JACHFN010000001.1"/>
</dbReference>
<evidence type="ECO:0000259" key="1">
    <source>
        <dbReference type="Pfam" id="PF07883"/>
    </source>
</evidence>
<dbReference type="InterPro" id="IPR013096">
    <property type="entry name" value="Cupin_2"/>
</dbReference>
<comment type="caution">
    <text evidence="2">The sequence shown here is derived from an EMBL/GenBank/DDBJ whole genome shotgun (WGS) entry which is preliminary data.</text>
</comment>
<dbReference type="EMBL" id="JACHFN010000001">
    <property type="protein sequence ID" value="MBB5233102.1"/>
    <property type="molecule type" value="Genomic_DNA"/>
</dbReference>
<dbReference type="Pfam" id="PF07883">
    <property type="entry name" value="Cupin_2"/>
    <property type="match status" value="1"/>
</dbReference>
<evidence type="ECO:0000313" key="2">
    <source>
        <dbReference type="EMBL" id="MBB5233102.1"/>
    </source>
</evidence>
<keyword evidence="2" id="KW-0560">Oxidoreductase</keyword>
<dbReference type="SUPFAM" id="SSF51182">
    <property type="entry name" value="RmlC-like cupins"/>
    <property type="match status" value="1"/>
</dbReference>
<sequence>MKTAAESAARFLIPPQGGTALVNPIGGPMVLKLGSAQTAGAYSVHDNLLPPGSPGPRPHLHRWHEETFYVLDGELSVRVAEQTVQAPAGSFVVIPRGTVHQPFNPHPDPVRVLLIFSPGGMEDFFVEAAQGRHPLQALPQDPAAQASLQALTGRYGYEFAELPPAR</sequence>
<dbReference type="PANTHER" id="PTHR36440:SF1">
    <property type="entry name" value="PUTATIVE (AFU_ORTHOLOGUE AFUA_8G07350)-RELATED"/>
    <property type="match status" value="1"/>
</dbReference>
<dbReference type="PANTHER" id="PTHR36440">
    <property type="entry name" value="PUTATIVE (AFU_ORTHOLOGUE AFUA_8G07350)-RELATED"/>
    <property type="match status" value="1"/>
</dbReference>
<dbReference type="GO" id="GO:0051213">
    <property type="term" value="F:dioxygenase activity"/>
    <property type="evidence" value="ECO:0007669"/>
    <property type="project" value="UniProtKB-KW"/>
</dbReference>
<name>A0A7W8GCM3_9DEIO</name>
<proteinExistence type="predicted"/>
<dbReference type="InterPro" id="IPR053146">
    <property type="entry name" value="QDO-like"/>
</dbReference>
<keyword evidence="2" id="KW-0223">Dioxygenase</keyword>
<dbReference type="InterPro" id="IPR014710">
    <property type="entry name" value="RmlC-like_jellyroll"/>
</dbReference>
<dbReference type="AlphaFoldDB" id="A0A7W8GCM3"/>
<dbReference type="Gene3D" id="2.60.120.10">
    <property type="entry name" value="Jelly Rolls"/>
    <property type="match status" value="1"/>
</dbReference>
<gene>
    <name evidence="2" type="ORF">HNQ09_000519</name>
</gene>
<organism evidence="2 3">
    <name type="scientific">Deinococcus budaensis</name>
    <dbReference type="NCBI Taxonomy" id="1665626"/>
    <lineage>
        <taxon>Bacteria</taxon>
        <taxon>Thermotogati</taxon>
        <taxon>Deinococcota</taxon>
        <taxon>Deinococci</taxon>
        <taxon>Deinococcales</taxon>
        <taxon>Deinococcaceae</taxon>
        <taxon>Deinococcus</taxon>
    </lineage>
</organism>
<feature type="domain" description="Cupin type-2" evidence="1">
    <location>
        <begin position="49"/>
        <end position="116"/>
    </location>
</feature>
<keyword evidence="3" id="KW-1185">Reference proteome</keyword>
<dbReference type="InterPro" id="IPR011051">
    <property type="entry name" value="RmlC_Cupin_sf"/>
</dbReference>
<dbReference type="Proteomes" id="UP000525389">
    <property type="component" value="Unassembled WGS sequence"/>
</dbReference>
<evidence type="ECO:0000313" key="3">
    <source>
        <dbReference type="Proteomes" id="UP000525389"/>
    </source>
</evidence>
<reference evidence="2 3" key="1">
    <citation type="submission" date="2020-08" db="EMBL/GenBank/DDBJ databases">
        <title>Genomic Encyclopedia of Type Strains, Phase IV (KMG-IV): sequencing the most valuable type-strain genomes for metagenomic binning, comparative biology and taxonomic classification.</title>
        <authorList>
            <person name="Goeker M."/>
        </authorList>
    </citation>
    <scope>NUCLEOTIDE SEQUENCE [LARGE SCALE GENOMIC DNA]</scope>
    <source>
        <strain evidence="2 3">DSM 101791</strain>
    </source>
</reference>
<accession>A0A7W8GCM3</accession>